<keyword evidence="11 14" id="KW-0413">Isomerase</keyword>
<dbReference type="GO" id="GO:0046872">
    <property type="term" value="F:metal ion binding"/>
    <property type="evidence" value="ECO:0007669"/>
    <property type="project" value="UniProtKB-KW"/>
</dbReference>
<dbReference type="RefSeq" id="XP_014182349.1">
    <property type="nucleotide sequence ID" value="XM_014326874.1"/>
</dbReference>
<dbReference type="UniPathway" id="UPA00059">
    <property type="reaction ID" value="UER00104"/>
</dbReference>
<keyword evidence="7" id="KW-0460">Magnesium</keyword>
<evidence type="ECO:0000313" key="15">
    <source>
        <dbReference type="Proteomes" id="UP000002748"/>
    </source>
</evidence>
<dbReference type="Gene3D" id="3.90.79.10">
    <property type="entry name" value="Nucleoside Triphosphate Pyrophosphohydrolase"/>
    <property type="match status" value="1"/>
</dbReference>
<dbReference type="GO" id="GO:0050992">
    <property type="term" value="P:dimethylallyl diphosphate biosynthetic process"/>
    <property type="evidence" value="ECO:0007669"/>
    <property type="project" value="UniProtKB-UniPathway"/>
</dbReference>
<dbReference type="GeneID" id="25991402"/>
<comment type="similarity">
    <text evidence="3">Belongs to the IPP isomerase type 1 family.</text>
</comment>
<keyword evidence="9" id="KW-0443">Lipid metabolism</keyword>
<keyword evidence="8" id="KW-0752">Steroid biosynthesis</keyword>
<dbReference type="GO" id="GO:0006694">
    <property type="term" value="P:steroid biosynthetic process"/>
    <property type="evidence" value="ECO:0007669"/>
    <property type="project" value="UniProtKB-KW"/>
</dbReference>
<dbReference type="FunFam" id="3.90.79.10:FF:000012">
    <property type="entry name" value="Isopentenyl-diphosphate Delta-isomerase 1"/>
    <property type="match status" value="1"/>
</dbReference>
<evidence type="ECO:0000256" key="8">
    <source>
        <dbReference type="ARBA" id="ARBA00022955"/>
    </source>
</evidence>
<dbReference type="GO" id="GO:0004452">
    <property type="term" value="F:isopentenyl-diphosphate delta-isomerase activity"/>
    <property type="evidence" value="ECO:0007669"/>
    <property type="project" value="UniProtKB-EC"/>
</dbReference>
<dbReference type="VEuPathDB" id="FungiDB:A1Q1_07890"/>
<dbReference type="PIRSF" id="PIRSF018427">
    <property type="entry name" value="Isopntndiph_ism"/>
    <property type="match status" value="1"/>
</dbReference>
<dbReference type="PANTHER" id="PTHR10885:SF0">
    <property type="entry name" value="ISOPENTENYL-DIPHOSPHATE DELTA-ISOMERASE"/>
    <property type="match status" value="1"/>
</dbReference>
<evidence type="ECO:0000256" key="7">
    <source>
        <dbReference type="ARBA" id="ARBA00022842"/>
    </source>
</evidence>
<gene>
    <name evidence="14" type="ORF">A1Q1_07890</name>
</gene>
<dbReference type="InterPro" id="IPR011876">
    <property type="entry name" value="IsopentenylPP_isomerase_typ1"/>
</dbReference>
<dbReference type="NCBIfam" id="TIGR02150">
    <property type="entry name" value="IPP_isom_1"/>
    <property type="match status" value="1"/>
</dbReference>
<dbReference type="SUPFAM" id="SSF55811">
    <property type="entry name" value="Nudix"/>
    <property type="match status" value="1"/>
</dbReference>
<dbReference type="AlphaFoldDB" id="J6F6G7"/>
<dbReference type="GO" id="GO:0009240">
    <property type="term" value="P:isopentenyl diphosphate biosynthetic process"/>
    <property type="evidence" value="ECO:0007669"/>
    <property type="project" value="TreeGrafter"/>
</dbReference>
<dbReference type="GO" id="GO:0005737">
    <property type="term" value="C:cytoplasm"/>
    <property type="evidence" value="ECO:0007669"/>
    <property type="project" value="TreeGrafter"/>
</dbReference>
<keyword evidence="5" id="KW-0444">Lipid biosynthesis</keyword>
<dbReference type="HOGENOM" id="CLU_060552_0_2_1"/>
<dbReference type="CDD" id="cd02885">
    <property type="entry name" value="NUDIX_IPP_Isomerase"/>
    <property type="match status" value="1"/>
</dbReference>
<evidence type="ECO:0000313" key="14">
    <source>
        <dbReference type="EMBL" id="EJT50917.1"/>
    </source>
</evidence>
<dbReference type="OrthoDB" id="510307at2759"/>
<dbReference type="InterPro" id="IPR015797">
    <property type="entry name" value="NUDIX_hydrolase-like_dom_sf"/>
</dbReference>
<accession>J6F6G7</accession>
<dbReference type="Proteomes" id="UP000002748">
    <property type="component" value="Unassembled WGS sequence"/>
</dbReference>
<evidence type="ECO:0000256" key="6">
    <source>
        <dbReference type="ARBA" id="ARBA00022723"/>
    </source>
</evidence>
<keyword evidence="10" id="KW-0414">Isoprene biosynthesis</keyword>
<comment type="caution">
    <text evidence="14">The sequence shown here is derived from an EMBL/GenBank/DDBJ whole genome shotgun (WGS) entry which is preliminary data.</text>
</comment>
<name>J6F6G7_TRIAS</name>
<dbReference type="PANTHER" id="PTHR10885">
    <property type="entry name" value="ISOPENTENYL-DIPHOSPHATE DELTA-ISOMERASE"/>
    <property type="match status" value="1"/>
</dbReference>
<dbReference type="KEGG" id="tasa:A1Q1_07890"/>
<dbReference type="Pfam" id="PF00293">
    <property type="entry name" value="NUDIX"/>
    <property type="match status" value="1"/>
</dbReference>
<evidence type="ECO:0000256" key="1">
    <source>
        <dbReference type="ARBA" id="ARBA00001946"/>
    </source>
</evidence>
<comment type="catalytic activity">
    <reaction evidence="12">
        <text>isopentenyl diphosphate = dimethylallyl diphosphate</text>
        <dbReference type="Rhea" id="RHEA:23284"/>
        <dbReference type="ChEBI" id="CHEBI:57623"/>
        <dbReference type="ChEBI" id="CHEBI:128769"/>
        <dbReference type="EC" id="5.3.3.2"/>
    </reaction>
    <physiologicalReaction direction="left-to-right" evidence="12">
        <dbReference type="Rhea" id="RHEA:23285"/>
    </physiologicalReaction>
</comment>
<evidence type="ECO:0000256" key="5">
    <source>
        <dbReference type="ARBA" id="ARBA00022516"/>
    </source>
</evidence>
<evidence type="ECO:0000256" key="2">
    <source>
        <dbReference type="ARBA" id="ARBA00004826"/>
    </source>
</evidence>
<dbReference type="EMBL" id="ALBS01000080">
    <property type="protein sequence ID" value="EJT50917.1"/>
    <property type="molecule type" value="Genomic_DNA"/>
</dbReference>
<evidence type="ECO:0000256" key="12">
    <source>
        <dbReference type="ARBA" id="ARBA00029294"/>
    </source>
</evidence>
<evidence type="ECO:0000256" key="10">
    <source>
        <dbReference type="ARBA" id="ARBA00023229"/>
    </source>
</evidence>
<dbReference type="PROSITE" id="PS51462">
    <property type="entry name" value="NUDIX"/>
    <property type="match status" value="1"/>
</dbReference>
<comment type="cofactor">
    <cofactor evidence="1">
        <name>Mg(2+)</name>
        <dbReference type="ChEBI" id="CHEBI:18420"/>
    </cofactor>
</comment>
<evidence type="ECO:0000256" key="3">
    <source>
        <dbReference type="ARBA" id="ARBA00007579"/>
    </source>
</evidence>
<evidence type="ECO:0000256" key="11">
    <source>
        <dbReference type="ARBA" id="ARBA00023235"/>
    </source>
</evidence>
<keyword evidence="6" id="KW-0479">Metal-binding</keyword>
<feature type="domain" description="Nudix hydrolase" evidence="13">
    <location>
        <begin position="59"/>
        <end position="207"/>
    </location>
</feature>
<evidence type="ECO:0000256" key="4">
    <source>
        <dbReference type="ARBA" id="ARBA00012057"/>
    </source>
</evidence>
<proteinExistence type="inferred from homology"/>
<evidence type="ECO:0000256" key="9">
    <source>
        <dbReference type="ARBA" id="ARBA00023098"/>
    </source>
</evidence>
<dbReference type="EC" id="5.3.3.2" evidence="4"/>
<evidence type="ECO:0000259" key="13">
    <source>
        <dbReference type="PROSITE" id="PS51462"/>
    </source>
</evidence>
<organism evidence="14 15">
    <name type="scientific">Trichosporon asahii var. asahii (strain ATCC 90039 / CBS 2479 / JCM 2466 / KCTC 7840 / NBRC 103889/ NCYC 2677 / UAMH 7654)</name>
    <name type="common">Yeast</name>
    <dbReference type="NCBI Taxonomy" id="1186058"/>
    <lineage>
        <taxon>Eukaryota</taxon>
        <taxon>Fungi</taxon>
        <taxon>Dikarya</taxon>
        <taxon>Basidiomycota</taxon>
        <taxon>Agaricomycotina</taxon>
        <taxon>Tremellomycetes</taxon>
        <taxon>Trichosporonales</taxon>
        <taxon>Trichosporonaceae</taxon>
        <taxon>Trichosporon</taxon>
    </lineage>
</organism>
<comment type="pathway">
    <text evidence="2">Isoprenoid biosynthesis; dimethylallyl diphosphate biosynthesis; dimethylallyl diphosphate from isopentenyl diphosphate: step 1/1.</text>
</comment>
<reference evidence="14 15" key="1">
    <citation type="journal article" date="2012" name="Eukaryot. Cell">
        <title>Draft genome sequence of CBS 2479, the standard type strain of Trichosporon asahii.</title>
        <authorList>
            <person name="Yang R.Y."/>
            <person name="Li H.T."/>
            <person name="Zhu H."/>
            <person name="Zhou G.P."/>
            <person name="Wang M."/>
            <person name="Wang L."/>
        </authorList>
    </citation>
    <scope>NUCLEOTIDE SEQUENCE [LARGE SCALE GENOMIC DNA]</scope>
    <source>
        <strain evidence="15">ATCC 90039 / CBS 2479 / JCM 2466 / KCTC 7840 / NCYC 2677 / UAMH 7654</strain>
    </source>
</reference>
<protein>
    <recommendedName>
        <fullName evidence="4">isopentenyl-diphosphate Delta-isomerase</fullName>
        <ecNumber evidence="4">5.3.3.2</ecNumber>
    </recommendedName>
</protein>
<sequence>MATVTETQTKTQEPTLDGYDEEQVRLMEERCILVDENDKTYGEGSKKRCHLMTNINDGLLHRAFSVFLFRPSDGRLLLQQRAEEKITFPDMWTNTCCSHPLYIKSELVDEGQAGVRAAAIRKLPHELGIPAEQLSPEDFTFLTRIHYLAPSDGMWGEHEIDYILFATKDVTLDLQPNEVKDARYVSKEELEAMFKDPAYKFTPWFKLIARDLLFPWWDQMIEKSKALGGDVRADVLANGPQINDLIKMT</sequence>
<dbReference type="InterPro" id="IPR000086">
    <property type="entry name" value="NUDIX_hydrolase_dom"/>
</dbReference>